<keyword evidence="1" id="KW-1133">Transmembrane helix</keyword>
<dbReference type="HOGENOM" id="CLU_800313_0_0_1"/>
<dbReference type="eggNOG" id="ENOG502STU0">
    <property type="taxonomic scope" value="Eukaryota"/>
</dbReference>
<dbReference type="AlphaFoldDB" id="A0A0D3IXI8"/>
<dbReference type="PaxDb" id="2903-EOD15973"/>
<accession>A0A0D3IXI8</accession>
<dbReference type="KEGG" id="ehx:EMIHUDRAFT_436624"/>
<feature type="transmembrane region" description="Helical" evidence="1">
    <location>
        <begin position="84"/>
        <end position="106"/>
    </location>
</feature>
<keyword evidence="1" id="KW-0812">Transmembrane</keyword>
<evidence type="ECO:0000313" key="3">
    <source>
        <dbReference type="Proteomes" id="UP000013827"/>
    </source>
</evidence>
<feature type="transmembrane region" description="Helical" evidence="1">
    <location>
        <begin position="118"/>
        <end position="142"/>
    </location>
</feature>
<feature type="transmembrane region" description="Helical" evidence="1">
    <location>
        <begin position="6"/>
        <end position="26"/>
    </location>
</feature>
<feature type="transmembrane region" description="Helical" evidence="1">
    <location>
        <begin position="154"/>
        <end position="174"/>
    </location>
</feature>
<sequence length="347" mass="38409">MHQALVGYPYFVGSLTYTAGAYMGYYEVINVGRADRRLFGCTGATPAGFWGTTLYLIGALCFNVCCAATFVSPDTPEGEKLVSVWMEGVAGTVGSLLFVLAALIEWAHNADATPRQRVFWLCSSYFLGSVLFLVGSGATLVFGVCECARPELTIWWIDFPYCAGAVLFLFGAWVTTRMWKAEQFGLAFMNEINNFAPTAPNSRTPEDATQKAATAVYMAFAAVSLLDFCSLSAWHAHEIGGVHHPIIFSEEFLTTTTNFVAAHSLLLLVTVVHRSPAVSPYKYLMWLMQLVALLYLSSITLRWLKYFTDPRYFTDTPSDHEPEVEGGLWEQKEALEAGSGVEFTFRE</sequence>
<organism evidence="2 3">
    <name type="scientific">Emiliania huxleyi (strain CCMP1516)</name>
    <dbReference type="NCBI Taxonomy" id="280463"/>
    <lineage>
        <taxon>Eukaryota</taxon>
        <taxon>Haptista</taxon>
        <taxon>Haptophyta</taxon>
        <taxon>Prymnesiophyceae</taxon>
        <taxon>Isochrysidales</taxon>
        <taxon>Noelaerhabdaceae</taxon>
        <taxon>Emiliania</taxon>
    </lineage>
</organism>
<evidence type="ECO:0000256" key="1">
    <source>
        <dbReference type="SAM" id="Phobius"/>
    </source>
</evidence>
<dbReference type="EnsemblProtists" id="EOD15973">
    <property type="protein sequence ID" value="EOD15973"/>
    <property type="gene ID" value="EMIHUDRAFT_436624"/>
</dbReference>
<reference evidence="3" key="1">
    <citation type="journal article" date="2013" name="Nature">
        <title>Pan genome of the phytoplankton Emiliania underpins its global distribution.</title>
        <authorList>
            <person name="Read B.A."/>
            <person name="Kegel J."/>
            <person name="Klute M.J."/>
            <person name="Kuo A."/>
            <person name="Lefebvre S.C."/>
            <person name="Maumus F."/>
            <person name="Mayer C."/>
            <person name="Miller J."/>
            <person name="Monier A."/>
            <person name="Salamov A."/>
            <person name="Young J."/>
            <person name="Aguilar M."/>
            <person name="Claverie J.M."/>
            <person name="Frickenhaus S."/>
            <person name="Gonzalez K."/>
            <person name="Herman E.K."/>
            <person name="Lin Y.C."/>
            <person name="Napier J."/>
            <person name="Ogata H."/>
            <person name="Sarno A.F."/>
            <person name="Shmutz J."/>
            <person name="Schroeder D."/>
            <person name="de Vargas C."/>
            <person name="Verret F."/>
            <person name="von Dassow P."/>
            <person name="Valentin K."/>
            <person name="Van de Peer Y."/>
            <person name="Wheeler G."/>
            <person name="Dacks J.B."/>
            <person name="Delwiche C.F."/>
            <person name="Dyhrman S.T."/>
            <person name="Glockner G."/>
            <person name="John U."/>
            <person name="Richards T."/>
            <person name="Worden A.Z."/>
            <person name="Zhang X."/>
            <person name="Grigoriev I.V."/>
            <person name="Allen A.E."/>
            <person name="Bidle K."/>
            <person name="Borodovsky M."/>
            <person name="Bowler C."/>
            <person name="Brownlee C."/>
            <person name="Cock J.M."/>
            <person name="Elias M."/>
            <person name="Gladyshev V.N."/>
            <person name="Groth M."/>
            <person name="Guda C."/>
            <person name="Hadaegh A."/>
            <person name="Iglesias-Rodriguez M.D."/>
            <person name="Jenkins J."/>
            <person name="Jones B.M."/>
            <person name="Lawson T."/>
            <person name="Leese F."/>
            <person name="Lindquist E."/>
            <person name="Lobanov A."/>
            <person name="Lomsadze A."/>
            <person name="Malik S.B."/>
            <person name="Marsh M.E."/>
            <person name="Mackinder L."/>
            <person name="Mock T."/>
            <person name="Mueller-Roeber B."/>
            <person name="Pagarete A."/>
            <person name="Parker M."/>
            <person name="Probert I."/>
            <person name="Quesneville H."/>
            <person name="Raines C."/>
            <person name="Rensing S.A."/>
            <person name="Riano-Pachon D.M."/>
            <person name="Richier S."/>
            <person name="Rokitta S."/>
            <person name="Shiraiwa Y."/>
            <person name="Soanes D.M."/>
            <person name="van der Giezen M."/>
            <person name="Wahlund T.M."/>
            <person name="Williams B."/>
            <person name="Wilson W."/>
            <person name="Wolfe G."/>
            <person name="Wurch L.L."/>
        </authorList>
    </citation>
    <scope>NUCLEOTIDE SEQUENCE</scope>
</reference>
<feature type="transmembrane region" description="Helical" evidence="1">
    <location>
        <begin position="47"/>
        <end position="72"/>
    </location>
</feature>
<dbReference type="Proteomes" id="UP000013827">
    <property type="component" value="Unassembled WGS sequence"/>
</dbReference>
<keyword evidence="3" id="KW-1185">Reference proteome</keyword>
<name>A0A0D3IXI8_EMIH1</name>
<dbReference type="GeneID" id="17262078"/>
<proteinExistence type="predicted"/>
<feature type="transmembrane region" description="Helical" evidence="1">
    <location>
        <begin position="283"/>
        <end position="304"/>
    </location>
</feature>
<evidence type="ECO:0000313" key="2">
    <source>
        <dbReference type="EnsemblProtists" id="EOD15973"/>
    </source>
</evidence>
<keyword evidence="1" id="KW-0472">Membrane</keyword>
<dbReference type="RefSeq" id="XP_005768402.1">
    <property type="nucleotide sequence ID" value="XM_005768345.1"/>
</dbReference>
<protein>
    <submittedName>
        <fullName evidence="2">Uncharacterized protein</fullName>
    </submittedName>
</protein>
<reference evidence="2" key="2">
    <citation type="submission" date="2024-10" db="UniProtKB">
        <authorList>
            <consortium name="EnsemblProtists"/>
        </authorList>
    </citation>
    <scope>IDENTIFICATION</scope>
</reference>